<protein>
    <submittedName>
        <fullName evidence="1">Uncharacterized protein</fullName>
    </submittedName>
</protein>
<accession>A0A0P7UZB5</accession>
<proteinExistence type="predicted"/>
<reference evidence="1 2" key="1">
    <citation type="submission" date="2015-08" db="EMBL/GenBank/DDBJ databases">
        <title>The genome of the Asian arowana (Scleropages formosus).</title>
        <authorList>
            <person name="Tan M.H."/>
            <person name="Gan H.M."/>
            <person name="Croft L.J."/>
            <person name="Austin C.M."/>
        </authorList>
    </citation>
    <scope>NUCLEOTIDE SEQUENCE [LARGE SCALE GENOMIC DNA]</scope>
    <source>
        <strain evidence="1">Aro1</strain>
    </source>
</reference>
<comment type="caution">
    <text evidence="1">The sequence shown here is derived from an EMBL/GenBank/DDBJ whole genome shotgun (WGS) entry which is preliminary data.</text>
</comment>
<dbReference type="EMBL" id="JARO02005216">
    <property type="protein sequence ID" value="KPP67150.1"/>
    <property type="molecule type" value="Genomic_DNA"/>
</dbReference>
<name>A0A0P7UZB5_SCLFO</name>
<dbReference type="AlphaFoldDB" id="A0A0P7UZB5"/>
<organism evidence="1 2">
    <name type="scientific">Scleropages formosus</name>
    <name type="common">Asian bonytongue</name>
    <name type="synonym">Osteoglossum formosum</name>
    <dbReference type="NCBI Taxonomy" id="113540"/>
    <lineage>
        <taxon>Eukaryota</taxon>
        <taxon>Metazoa</taxon>
        <taxon>Chordata</taxon>
        <taxon>Craniata</taxon>
        <taxon>Vertebrata</taxon>
        <taxon>Euteleostomi</taxon>
        <taxon>Actinopterygii</taxon>
        <taxon>Neopterygii</taxon>
        <taxon>Teleostei</taxon>
        <taxon>Osteoglossocephala</taxon>
        <taxon>Osteoglossomorpha</taxon>
        <taxon>Osteoglossiformes</taxon>
        <taxon>Osteoglossidae</taxon>
        <taxon>Scleropages</taxon>
    </lineage>
</organism>
<sequence>MCYQSFQRQNAISQWKKALGTRGPLNSTMMLQRATVFHFSTMGREGMTTVLTQRSAVCRPAPTDTRSSTPPEVQYVSCQKTRERAWPCF</sequence>
<gene>
    <name evidence="1" type="ORF">Z043_114293</name>
</gene>
<evidence type="ECO:0000313" key="1">
    <source>
        <dbReference type="EMBL" id="KPP67150.1"/>
    </source>
</evidence>
<evidence type="ECO:0000313" key="2">
    <source>
        <dbReference type="Proteomes" id="UP000034805"/>
    </source>
</evidence>
<dbReference type="Proteomes" id="UP000034805">
    <property type="component" value="Unassembled WGS sequence"/>
</dbReference>